<dbReference type="Proteomes" id="UP000016498">
    <property type="component" value="Unassembled WGS sequence"/>
</dbReference>
<name>U1RQQ9_9ACTO</name>
<evidence type="ECO:0000313" key="3">
    <source>
        <dbReference type="Proteomes" id="UP000016498"/>
    </source>
</evidence>
<evidence type="ECO:0000313" key="2">
    <source>
        <dbReference type="EMBL" id="ERH21993.1"/>
    </source>
</evidence>
<dbReference type="EMBL" id="AWSD01000037">
    <property type="protein sequence ID" value="ERH21993.1"/>
    <property type="molecule type" value="Genomic_DNA"/>
</dbReference>
<evidence type="ECO:0000256" key="1">
    <source>
        <dbReference type="SAM" id="MobiDB-lite"/>
    </source>
</evidence>
<organism evidence="2 3">
    <name type="scientific">Actinomyces johnsonii F0510</name>
    <dbReference type="NCBI Taxonomy" id="1227262"/>
    <lineage>
        <taxon>Bacteria</taxon>
        <taxon>Bacillati</taxon>
        <taxon>Actinomycetota</taxon>
        <taxon>Actinomycetes</taxon>
        <taxon>Actinomycetales</taxon>
        <taxon>Actinomycetaceae</taxon>
        <taxon>Actinomyces</taxon>
    </lineage>
</organism>
<comment type="caution">
    <text evidence="2">The sequence shown here is derived from an EMBL/GenBank/DDBJ whole genome shotgun (WGS) entry which is preliminary data.</text>
</comment>
<sequence>MRRFRPDNTVASSFADSRGRHRSLAPPTTVGTNEAVSRQFTGHVGQEFDLSAH</sequence>
<gene>
    <name evidence="2" type="ORF">HMPREF1549_00323</name>
</gene>
<accession>U1RQQ9</accession>
<feature type="region of interest" description="Disordered" evidence="1">
    <location>
        <begin position="1"/>
        <end position="36"/>
    </location>
</feature>
<reference evidence="2 3" key="1">
    <citation type="submission" date="2013-06" db="EMBL/GenBank/DDBJ databases">
        <authorList>
            <person name="Weinstock G."/>
            <person name="Sodergren E."/>
            <person name="Lobos E.A."/>
            <person name="Fulton L."/>
            <person name="Fulton R."/>
            <person name="Courtney L."/>
            <person name="Fronick C."/>
            <person name="O'Laughlin M."/>
            <person name="Godfrey J."/>
            <person name="Wilson R.M."/>
            <person name="Miner T."/>
            <person name="Farmer C."/>
            <person name="Delehaunty K."/>
            <person name="Cordes M."/>
            <person name="Minx P."/>
            <person name="Tomlinson C."/>
            <person name="Chen J."/>
            <person name="Wollam A."/>
            <person name="Pepin K.H."/>
            <person name="Bhonagiri V."/>
            <person name="Zhang X."/>
            <person name="Warren W."/>
            <person name="Mitreva M."/>
            <person name="Mardis E.R."/>
            <person name="Wilson R.K."/>
        </authorList>
    </citation>
    <scope>NUCLEOTIDE SEQUENCE [LARGE SCALE GENOMIC DNA]</scope>
    <source>
        <strain evidence="2 3">F0510</strain>
    </source>
</reference>
<dbReference type="AlphaFoldDB" id="U1RQQ9"/>
<proteinExistence type="predicted"/>
<dbReference type="HOGENOM" id="CLU_3057655_0_0_11"/>
<protein>
    <submittedName>
        <fullName evidence="2">Uncharacterized protein</fullName>
    </submittedName>
</protein>